<keyword evidence="5" id="KW-1133">Transmembrane helix</keyword>
<evidence type="ECO:0000256" key="6">
    <source>
        <dbReference type="ARBA" id="ARBA00023136"/>
    </source>
</evidence>
<accession>A0ABD3EKZ5</accession>
<sequence>MAVEATLKLPHLISLVLLALVVVSLHLMRDNTNVVYLDPHFFLKDESCDLFSGKWVYDNVSYPLYKEQQCSFMEDDFACEKYGRKDLKYQNWRWQPHNCDLPRFNGTALLEKIRGKRLVFVGDSLNRNQWKSMLCLIDSFLPPLSKKKVKLTGNMYYFHSIEHNALIEFYWSPLLVESNCDDIEKHRVWPRIVQIKSIQTHASQWIDADILIFNSFAWWMGPRNITISWGSNENPSAIQNTVSEKLVPYEIVLRTWSNWVEMHSNRTKTKLFFMSPTAYRNGGTMWGTYHGCNNVSEPVLEETQWSSAMSPDMMRIIESTLMELEQRGVKVEYLNITQLSAYRDDAHPSTHRTFWNVVNKEQLNPTKFSDCLHWCLPGVPDIWNQILYAYIMKS</sequence>
<dbReference type="EMBL" id="JAVIJP010000002">
    <property type="protein sequence ID" value="KAL3654884.1"/>
    <property type="molecule type" value="Genomic_DNA"/>
</dbReference>
<feature type="chain" id="PRO_5044756119" description="Trichome birefringence-like N-terminal domain-containing protein" evidence="7">
    <location>
        <begin position="25"/>
        <end position="394"/>
    </location>
</feature>
<dbReference type="InterPro" id="IPR025846">
    <property type="entry name" value="TBL_N"/>
</dbReference>
<keyword evidence="6" id="KW-0472">Membrane</keyword>
<dbReference type="InterPro" id="IPR026057">
    <property type="entry name" value="TBL_C"/>
</dbReference>
<dbReference type="InterPro" id="IPR029962">
    <property type="entry name" value="TBL"/>
</dbReference>
<keyword evidence="4" id="KW-0735">Signal-anchor</keyword>
<dbReference type="Proteomes" id="UP001632038">
    <property type="component" value="Unassembled WGS sequence"/>
</dbReference>
<name>A0ABD3EKZ5_9LAMI</name>
<comment type="similarity">
    <text evidence="2">Belongs to the PC-esterase family. TBL subfamily.</text>
</comment>
<dbReference type="Pfam" id="PF13839">
    <property type="entry name" value="PC-Esterase"/>
    <property type="match status" value="1"/>
</dbReference>
<evidence type="ECO:0008006" key="12">
    <source>
        <dbReference type="Google" id="ProtNLM"/>
    </source>
</evidence>
<gene>
    <name evidence="10" type="ORF">CASFOL_000670</name>
</gene>
<dbReference type="GO" id="GO:0016020">
    <property type="term" value="C:membrane"/>
    <property type="evidence" value="ECO:0007669"/>
    <property type="project" value="UniProtKB-SubCell"/>
</dbReference>
<proteinExistence type="inferred from homology"/>
<evidence type="ECO:0000259" key="8">
    <source>
        <dbReference type="Pfam" id="PF13839"/>
    </source>
</evidence>
<evidence type="ECO:0000256" key="3">
    <source>
        <dbReference type="ARBA" id="ARBA00022692"/>
    </source>
</evidence>
<evidence type="ECO:0000256" key="4">
    <source>
        <dbReference type="ARBA" id="ARBA00022968"/>
    </source>
</evidence>
<evidence type="ECO:0000256" key="2">
    <source>
        <dbReference type="ARBA" id="ARBA00007727"/>
    </source>
</evidence>
<evidence type="ECO:0000259" key="9">
    <source>
        <dbReference type="Pfam" id="PF14416"/>
    </source>
</evidence>
<comment type="caution">
    <text evidence="10">The sequence shown here is derived from an EMBL/GenBank/DDBJ whole genome shotgun (WGS) entry which is preliminary data.</text>
</comment>
<organism evidence="10 11">
    <name type="scientific">Castilleja foliolosa</name>
    <dbReference type="NCBI Taxonomy" id="1961234"/>
    <lineage>
        <taxon>Eukaryota</taxon>
        <taxon>Viridiplantae</taxon>
        <taxon>Streptophyta</taxon>
        <taxon>Embryophyta</taxon>
        <taxon>Tracheophyta</taxon>
        <taxon>Spermatophyta</taxon>
        <taxon>Magnoliopsida</taxon>
        <taxon>eudicotyledons</taxon>
        <taxon>Gunneridae</taxon>
        <taxon>Pentapetalae</taxon>
        <taxon>asterids</taxon>
        <taxon>lamiids</taxon>
        <taxon>Lamiales</taxon>
        <taxon>Orobanchaceae</taxon>
        <taxon>Pedicularideae</taxon>
        <taxon>Castillejinae</taxon>
        <taxon>Castilleja</taxon>
    </lineage>
</organism>
<reference evidence="11" key="1">
    <citation type="journal article" date="2024" name="IScience">
        <title>Strigolactones Initiate the Formation of Haustorium-like Structures in Castilleja.</title>
        <authorList>
            <person name="Buerger M."/>
            <person name="Peterson D."/>
            <person name="Chory J."/>
        </authorList>
    </citation>
    <scope>NUCLEOTIDE SEQUENCE [LARGE SCALE GENOMIC DNA]</scope>
</reference>
<dbReference type="AlphaFoldDB" id="A0ABD3EKZ5"/>
<feature type="signal peptide" evidence="7">
    <location>
        <begin position="1"/>
        <end position="24"/>
    </location>
</feature>
<evidence type="ECO:0000313" key="10">
    <source>
        <dbReference type="EMBL" id="KAL3654884.1"/>
    </source>
</evidence>
<evidence type="ECO:0000256" key="5">
    <source>
        <dbReference type="ARBA" id="ARBA00022989"/>
    </source>
</evidence>
<evidence type="ECO:0000256" key="7">
    <source>
        <dbReference type="SAM" id="SignalP"/>
    </source>
</evidence>
<feature type="domain" description="Trichome birefringence-like C-terminal" evidence="8">
    <location>
        <begin position="101"/>
        <end position="389"/>
    </location>
</feature>
<dbReference type="Pfam" id="PF14416">
    <property type="entry name" value="PMR5N"/>
    <property type="match status" value="1"/>
</dbReference>
<evidence type="ECO:0000256" key="1">
    <source>
        <dbReference type="ARBA" id="ARBA00004167"/>
    </source>
</evidence>
<keyword evidence="7" id="KW-0732">Signal</keyword>
<keyword evidence="11" id="KW-1185">Reference proteome</keyword>
<evidence type="ECO:0000313" key="11">
    <source>
        <dbReference type="Proteomes" id="UP001632038"/>
    </source>
</evidence>
<feature type="domain" description="Trichome birefringence-like N-terminal" evidence="9">
    <location>
        <begin position="46"/>
        <end position="100"/>
    </location>
</feature>
<protein>
    <recommendedName>
        <fullName evidence="12">Trichome birefringence-like N-terminal domain-containing protein</fullName>
    </recommendedName>
</protein>
<dbReference type="PANTHER" id="PTHR32285:SF239">
    <property type="entry name" value="PROTEIN TRICHOME BIREFRINGENCE-LIKE 34"/>
    <property type="match status" value="1"/>
</dbReference>
<keyword evidence="3" id="KW-0812">Transmembrane</keyword>
<dbReference type="PANTHER" id="PTHR32285">
    <property type="entry name" value="PROTEIN TRICHOME BIREFRINGENCE-LIKE 9-RELATED"/>
    <property type="match status" value="1"/>
</dbReference>
<comment type="subcellular location">
    <subcellularLocation>
        <location evidence="1">Membrane</location>
        <topology evidence="1">Single-pass membrane protein</topology>
    </subcellularLocation>
</comment>